<dbReference type="AlphaFoldDB" id="A0A3A2Z341"/>
<evidence type="ECO:0000256" key="2">
    <source>
        <dbReference type="ARBA" id="ARBA00019577"/>
    </source>
</evidence>
<protein>
    <recommendedName>
        <fullName evidence="2">Biogenesis of lysosome-related organelles complex 1 subunit 1</fullName>
    </recommendedName>
</protein>
<reference evidence="5" key="1">
    <citation type="submission" date="2017-02" db="EMBL/GenBank/DDBJ databases">
        <authorList>
            <person name="Tafer H."/>
            <person name="Lopandic K."/>
        </authorList>
    </citation>
    <scope>NUCLEOTIDE SEQUENCE [LARGE SCALE GENOMIC DNA]</scope>
    <source>
        <strain evidence="5">CBS 366.77</strain>
    </source>
</reference>
<evidence type="ECO:0000256" key="3">
    <source>
        <dbReference type="SAM" id="Coils"/>
    </source>
</evidence>
<dbReference type="STRING" id="2070753.A0A3A2Z341"/>
<gene>
    <name evidence="4" type="ORF">PHISCL_11040</name>
</gene>
<organism evidence="4 5">
    <name type="scientific">Aspergillus sclerotialis</name>
    <dbReference type="NCBI Taxonomy" id="2070753"/>
    <lineage>
        <taxon>Eukaryota</taxon>
        <taxon>Fungi</taxon>
        <taxon>Dikarya</taxon>
        <taxon>Ascomycota</taxon>
        <taxon>Pezizomycotina</taxon>
        <taxon>Eurotiomycetes</taxon>
        <taxon>Eurotiomycetidae</taxon>
        <taxon>Eurotiales</taxon>
        <taxon>Aspergillaceae</taxon>
        <taxon>Aspergillus</taxon>
        <taxon>Aspergillus subgen. Polypaecilum</taxon>
    </lineage>
</organism>
<evidence type="ECO:0000313" key="4">
    <source>
        <dbReference type="EMBL" id="RJE16623.1"/>
    </source>
</evidence>
<sequence length="92" mass="9938">AHTAFTASLKAVSSNYDGELQERAKNLQSNAAALEKQEVDLQKATAGLAKQNEQLGKVAETARDGLKEIGDVQNWAELIERDLLGLEDMLGV</sequence>
<dbReference type="Pfam" id="PF06320">
    <property type="entry name" value="GCN5L1"/>
    <property type="match status" value="1"/>
</dbReference>
<dbReference type="Proteomes" id="UP000266188">
    <property type="component" value="Unassembled WGS sequence"/>
</dbReference>
<feature type="non-terminal residue" evidence="4">
    <location>
        <position position="1"/>
    </location>
</feature>
<keyword evidence="3" id="KW-0175">Coiled coil</keyword>
<dbReference type="PANTHER" id="PTHR13073">
    <property type="entry name" value="BLOC-1 COMPLEX SUBUNIT 1"/>
    <property type="match status" value="1"/>
</dbReference>
<dbReference type="InterPro" id="IPR009395">
    <property type="entry name" value="BLOC1S1"/>
</dbReference>
<dbReference type="PANTHER" id="PTHR13073:SF0">
    <property type="entry name" value="BIOGENESIS OF LYSOSOME-RELATED ORGANELLES COMPLEX 1 SUBUNIT 1"/>
    <property type="match status" value="1"/>
</dbReference>
<dbReference type="GO" id="GO:0016197">
    <property type="term" value="P:endosomal transport"/>
    <property type="evidence" value="ECO:0007669"/>
    <property type="project" value="TreeGrafter"/>
</dbReference>
<dbReference type="GO" id="GO:0031083">
    <property type="term" value="C:BLOC-1 complex"/>
    <property type="evidence" value="ECO:0007669"/>
    <property type="project" value="InterPro"/>
</dbReference>
<name>A0A3A2Z341_9EURO</name>
<accession>A0A3A2Z341</accession>
<evidence type="ECO:0000313" key="5">
    <source>
        <dbReference type="Proteomes" id="UP000266188"/>
    </source>
</evidence>
<dbReference type="OrthoDB" id="20018at2759"/>
<proteinExistence type="inferred from homology"/>
<keyword evidence="5" id="KW-1185">Reference proteome</keyword>
<comment type="similarity">
    <text evidence="1">Belongs to the BLOC1S1 family.</text>
</comment>
<evidence type="ECO:0000256" key="1">
    <source>
        <dbReference type="ARBA" id="ARBA00007133"/>
    </source>
</evidence>
<feature type="coiled-coil region" evidence="3">
    <location>
        <begin position="17"/>
        <end position="54"/>
    </location>
</feature>
<feature type="non-terminal residue" evidence="4">
    <location>
        <position position="92"/>
    </location>
</feature>
<comment type="caution">
    <text evidence="4">The sequence shown here is derived from an EMBL/GenBank/DDBJ whole genome shotgun (WGS) entry which is preliminary data.</text>
</comment>
<dbReference type="EMBL" id="MVGC01003532">
    <property type="protein sequence ID" value="RJE16623.1"/>
    <property type="molecule type" value="Genomic_DNA"/>
</dbReference>